<dbReference type="InterPro" id="IPR025166">
    <property type="entry name" value="Integrase_DNA_bind_dom"/>
</dbReference>
<feature type="coiled-coil region" evidence="3">
    <location>
        <begin position="85"/>
        <end position="112"/>
    </location>
</feature>
<reference evidence="6" key="1">
    <citation type="submission" date="2016-08" db="EMBL/GenBank/DDBJ databases">
        <authorList>
            <person name="Varghese N."/>
            <person name="Submissions Spin"/>
        </authorList>
    </citation>
    <scope>NUCLEOTIDE SEQUENCE [LARGE SCALE GENOMIC DNA]</scope>
    <source>
        <strain evidence="6">REICA_142</strain>
    </source>
</reference>
<dbReference type="Gene3D" id="3.30.160.390">
    <property type="entry name" value="Integrase, DNA-binding domain"/>
    <property type="match status" value="1"/>
</dbReference>
<dbReference type="AlphaFoldDB" id="A0A1C3ZTE1"/>
<evidence type="ECO:0000259" key="4">
    <source>
        <dbReference type="Pfam" id="PF13356"/>
    </source>
</evidence>
<name>A0A1C3ZTE1_9ENTR</name>
<dbReference type="PANTHER" id="PTHR30629:SF2">
    <property type="entry name" value="PROPHAGE INTEGRASE INTS-RELATED"/>
    <property type="match status" value="1"/>
</dbReference>
<dbReference type="InterPro" id="IPR050808">
    <property type="entry name" value="Phage_Integrase"/>
</dbReference>
<evidence type="ECO:0000256" key="3">
    <source>
        <dbReference type="SAM" id="Coils"/>
    </source>
</evidence>
<keyword evidence="3" id="KW-0175">Coiled coil</keyword>
<keyword evidence="2" id="KW-0229">DNA integration</keyword>
<dbReference type="Proteomes" id="UP000198515">
    <property type="component" value="Unassembled WGS sequence"/>
</dbReference>
<dbReference type="PANTHER" id="PTHR30629">
    <property type="entry name" value="PROPHAGE INTEGRASE"/>
    <property type="match status" value="1"/>
</dbReference>
<sequence>MAKLTDIQIKAWVRSGERFDGRSDGNGLYLCFPKNYAIPFWRFRYRFVGKQRAMVIGTYSELSLAKARETAKELSARVALGYDVAGEKQERKAEALKKIEEEKNALKVAELAQEYFERQILGGSVRNSVSFQ</sequence>
<evidence type="ECO:0000256" key="1">
    <source>
        <dbReference type="ARBA" id="ARBA00008857"/>
    </source>
</evidence>
<proteinExistence type="inferred from homology"/>
<protein>
    <recommendedName>
        <fullName evidence="4">Integrase DNA-binding domain-containing protein</fullName>
    </recommendedName>
</protein>
<keyword evidence="6" id="KW-1185">Reference proteome</keyword>
<evidence type="ECO:0000313" key="6">
    <source>
        <dbReference type="Proteomes" id="UP000198515"/>
    </source>
</evidence>
<evidence type="ECO:0000256" key="2">
    <source>
        <dbReference type="ARBA" id="ARBA00022908"/>
    </source>
</evidence>
<dbReference type="EMBL" id="FMBC01000002">
    <property type="protein sequence ID" value="SCB85555.1"/>
    <property type="molecule type" value="Genomic_DNA"/>
</dbReference>
<organism evidence="5 6">
    <name type="scientific">Kosakonia oryziphila</name>
    <dbReference type="NCBI Taxonomy" id="1005667"/>
    <lineage>
        <taxon>Bacteria</taxon>
        <taxon>Pseudomonadati</taxon>
        <taxon>Pseudomonadota</taxon>
        <taxon>Gammaproteobacteria</taxon>
        <taxon>Enterobacterales</taxon>
        <taxon>Enterobacteriaceae</taxon>
        <taxon>Kosakonia</taxon>
    </lineage>
</organism>
<evidence type="ECO:0000313" key="5">
    <source>
        <dbReference type="EMBL" id="SCB85555.1"/>
    </source>
</evidence>
<accession>A0A1C3ZTE1</accession>
<feature type="domain" description="Integrase DNA-binding" evidence="4">
    <location>
        <begin position="4"/>
        <end position="90"/>
    </location>
</feature>
<dbReference type="GO" id="GO:0015074">
    <property type="term" value="P:DNA integration"/>
    <property type="evidence" value="ECO:0007669"/>
    <property type="project" value="UniProtKB-KW"/>
</dbReference>
<comment type="similarity">
    <text evidence="1">Belongs to the 'phage' integrase family.</text>
</comment>
<gene>
    <name evidence="5" type="ORF">GA0061070_1002138</name>
</gene>
<dbReference type="Pfam" id="PF13356">
    <property type="entry name" value="Arm-DNA-bind_3"/>
    <property type="match status" value="1"/>
</dbReference>
<dbReference type="InterPro" id="IPR038488">
    <property type="entry name" value="Integrase_DNA-bd_sf"/>
</dbReference>